<feature type="region of interest" description="Disordered" evidence="1">
    <location>
        <begin position="882"/>
        <end position="903"/>
    </location>
</feature>
<feature type="domain" description="CHAT" evidence="2">
    <location>
        <begin position="1007"/>
        <end position="1296"/>
    </location>
</feature>
<organism evidence="3 4">
    <name type="scientific">Streptomyces pulveraceus</name>
    <dbReference type="NCBI Taxonomy" id="68258"/>
    <lineage>
        <taxon>Bacteria</taxon>
        <taxon>Bacillati</taxon>
        <taxon>Actinomycetota</taxon>
        <taxon>Actinomycetes</taxon>
        <taxon>Kitasatosporales</taxon>
        <taxon>Streptomycetaceae</taxon>
        <taxon>Streptomyces</taxon>
    </lineage>
</organism>
<feature type="compositionally biased region" description="Low complexity" evidence="1">
    <location>
        <begin position="891"/>
        <end position="900"/>
    </location>
</feature>
<keyword evidence="4" id="KW-1185">Reference proteome</keyword>
<dbReference type="SUPFAM" id="SSF48452">
    <property type="entry name" value="TPR-like"/>
    <property type="match status" value="1"/>
</dbReference>
<accession>A0ABW1GMS3</accession>
<comment type="caution">
    <text evidence="3">The sequence shown here is derived from an EMBL/GenBank/DDBJ whole genome shotgun (WGS) entry which is preliminary data.</text>
</comment>
<evidence type="ECO:0000256" key="1">
    <source>
        <dbReference type="SAM" id="MobiDB-lite"/>
    </source>
</evidence>
<gene>
    <name evidence="3" type="ORF">ACFP1B_15115</name>
</gene>
<protein>
    <submittedName>
        <fullName evidence="3">CHAT domain-containing protein</fullName>
    </submittedName>
</protein>
<dbReference type="Gene3D" id="1.25.40.10">
    <property type="entry name" value="Tetratricopeptide repeat domain"/>
    <property type="match status" value="3"/>
</dbReference>
<dbReference type="RefSeq" id="WP_344517116.1">
    <property type="nucleotide sequence ID" value="NZ_BAAATU010000058.1"/>
</dbReference>
<evidence type="ECO:0000259" key="2">
    <source>
        <dbReference type="Pfam" id="PF12770"/>
    </source>
</evidence>
<evidence type="ECO:0000313" key="4">
    <source>
        <dbReference type="Proteomes" id="UP001596200"/>
    </source>
</evidence>
<dbReference type="InterPro" id="IPR011990">
    <property type="entry name" value="TPR-like_helical_dom_sf"/>
</dbReference>
<dbReference type="Pfam" id="PF12770">
    <property type="entry name" value="CHAT"/>
    <property type="match status" value="1"/>
</dbReference>
<dbReference type="Proteomes" id="UP001596200">
    <property type="component" value="Unassembled WGS sequence"/>
</dbReference>
<dbReference type="InterPro" id="IPR024983">
    <property type="entry name" value="CHAT_dom"/>
</dbReference>
<sequence>MTIRQMVEVGSESYRGWQERQDPEALRTSLRMWSTLREVVPRGSALRPPVLTEFGRALRGWARLTGDRTWLDRAVEASTEAVREGEEQNHPYLDEQLSNLGLVLWERSGDAGHLPDVERAIAAARRSVALTALDSERRPGRLDNLAQMLLNRFDHTGSGAHHAEAFAATREAAAAMPPGHPQAQVTHFHLSELAGVSYGKTHDPGDLDLWIEAARRVIGLTRPEEPRHPLAWTGLARALLTRLRLRRRSGDAVPADDVDDTVRAARRAVELGTPGDPELGSSRLLLAQSLLFRAESTLDLADLDEARALYERLLPGSSGIGQEVSVRAELALCLVLRHHLTGDVHDIRAALELLRSAVREPSGTYEETEALLLLGPSLHTLYDDHTASVTDLDEAIEAVRRGAALSGDGAEGSLALAMLGELLCRRFEDFGDRGDLDEAVTAVLRAERRAPTGSAHRPFVLHAMGTVLRVRALHTGDRTDFDSAVDAAAACVAGTPAEGRERAVALSGLGSALQARYEHRGGFDDLRAAVDVKREAVRMSGDHAALRAACLNGLGFALQARFERTGDGTDLAAAVDTCDEAVRTVPPGHPLQDRYLANLGLALLSAHRHRGRPGDLDRAVEAARLAVTATLPGSHRRAMNMSNLGIALSNRFDEVGNEEDLNTAIRAMREASEAAPDDHPDQVKFLSNLTGMLRRRSRRPGREHDLREALDLGRHAVARCPTDHASRAGCLLDLGHTLREAGLSAEAMDAFREAARLLTGPMSVRLGAALRWGELAAADRRWTDARQGYGYAVELLPQAAWHGLDRDDRAQFLADANGLAPDAAAVAIEQGDLVSAVELLELGRGVLLAQALDARTELDELRERDTGLADRMEEVRHLLDRAGTTTDVREAPAAAPASEAQGRREAAAEWDRLLVRARALIPEFLLPPPYQRLREAACDGPVVIVNVGRHRCDALIVTDEDDAPPRLVPLERITREVVNSRARELITVFSGGTDTTAQEQNEVLVSLLAWLWTDIAEPVLTALDWPARPEQGREPRLWWCPTGALTLLPLHAAGAYPPAGDGPAPATSGLLDRAVCSYAPTLRALVAARNRPATGVGTGVGKVLGVAVPSAPGMTALRHAVPEVGSLREEFPTMTALVGPLATRASVLEQLQCHSRLHFAGHGSQYSLTGGALHCTDASISLRDVTALRLSGAELAFLSACETARGITGLADEFAHLAGGLNIAGFSHVIATQWPISDLRAPQVAQDFYRALRLRHEPSPDDNRLPAAAALRTAVLRLRAARPESPVLWAPYIHTGP</sequence>
<dbReference type="EMBL" id="JBHSPU010000014">
    <property type="protein sequence ID" value="MFC5914749.1"/>
    <property type="molecule type" value="Genomic_DNA"/>
</dbReference>
<name>A0ABW1GMS3_9ACTN</name>
<reference evidence="4" key="1">
    <citation type="journal article" date="2019" name="Int. J. Syst. Evol. Microbiol.">
        <title>The Global Catalogue of Microorganisms (GCM) 10K type strain sequencing project: providing services to taxonomists for standard genome sequencing and annotation.</title>
        <authorList>
            <consortium name="The Broad Institute Genomics Platform"/>
            <consortium name="The Broad Institute Genome Sequencing Center for Infectious Disease"/>
            <person name="Wu L."/>
            <person name="Ma J."/>
        </authorList>
    </citation>
    <scope>NUCLEOTIDE SEQUENCE [LARGE SCALE GENOMIC DNA]</scope>
    <source>
        <strain evidence="4">JCM 4147</strain>
    </source>
</reference>
<evidence type="ECO:0000313" key="3">
    <source>
        <dbReference type="EMBL" id="MFC5914749.1"/>
    </source>
</evidence>
<proteinExistence type="predicted"/>